<dbReference type="InterPro" id="IPR013780">
    <property type="entry name" value="Glyco_hydro_b"/>
</dbReference>
<reference evidence="1 2" key="1">
    <citation type="submission" date="2020-08" db="EMBL/GenBank/DDBJ databases">
        <title>Genomic Encyclopedia of Type Strains, Phase IV (KMG-IV): sequencing the most valuable type-strain genomes for metagenomic binning, comparative biology and taxonomic classification.</title>
        <authorList>
            <person name="Goeker M."/>
        </authorList>
    </citation>
    <scope>NUCLEOTIDE SEQUENCE [LARGE SCALE GENOMIC DNA]</scope>
    <source>
        <strain evidence="1 2">DSM 27471</strain>
    </source>
</reference>
<comment type="caution">
    <text evidence="1">The sequence shown here is derived from an EMBL/GenBank/DDBJ whole genome shotgun (WGS) entry which is preliminary data.</text>
</comment>
<organism evidence="1 2">
    <name type="scientific">Microbacter margulisiae</name>
    <dbReference type="NCBI Taxonomy" id="1350067"/>
    <lineage>
        <taxon>Bacteria</taxon>
        <taxon>Pseudomonadati</taxon>
        <taxon>Bacteroidota</taxon>
        <taxon>Bacteroidia</taxon>
        <taxon>Bacteroidales</taxon>
        <taxon>Porphyromonadaceae</taxon>
        <taxon>Microbacter</taxon>
    </lineage>
</organism>
<dbReference type="Proteomes" id="UP000544222">
    <property type="component" value="Unassembled WGS sequence"/>
</dbReference>
<evidence type="ECO:0008006" key="3">
    <source>
        <dbReference type="Google" id="ProtNLM"/>
    </source>
</evidence>
<dbReference type="EMBL" id="JACHYB010000002">
    <property type="protein sequence ID" value="MBB3188725.1"/>
    <property type="molecule type" value="Genomic_DNA"/>
</dbReference>
<evidence type="ECO:0000313" key="2">
    <source>
        <dbReference type="Proteomes" id="UP000544222"/>
    </source>
</evidence>
<dbReference type="InterPro" id="IPR017853">
    <property type="entry name" value="GH"/>
</dbReference>
<dbReference type="RefSeq" id="WP_221202223.1">
    <property type="nucleotide sequence ID" value="NZ_JACHYB010000002.1"/>
</dbReference>
<accession>A0A7W5DTD4</accession>
<protein>
    <recommendedName>
        <fullName evidence="3">Alpha-L-arabinofuranosidase</fullName>
    </recommendedName>
</protein>
<dbReference type="Gene3D" id="2.60.40.1180">
    <property type="entry name" value="Golgi alpha-mannosidase II"/>
    <property type="match status" value="1"/>
</dbReference>
<name>A0A7W5DTD4_9PORP</name>
<keyword evidence="2" id="KW-1185">Reference proteome</keyword>
<dbReference type="SUPFAM" id="SSF51445">
    <property type="entry name" value="(Trans)glycosidases"/>
    <property type="match status" value="1"/>
</dbReference>
<dbReference type="AlphaFoldDB" id="A0A7W5DTD4"/>
<dbReference type="PROSITE" id="PS51257">
    <property type="entry name" value="PROKAR_LIPOPROTEIN"/>
    <property type="match status" value="1"/>
</dbReference>
<sequence length="580" mass="64141">MKASQFQKLIFSITLTGTVMTGMFSCSRNDIERISNNNDSIIQAIDPPIDSTIGFFLDNWQSKTYVAPTYIEGTISSASPTDSVTVDASSVITKIPLTIFGQNANNWMGPMYNVAQLMTPLKDLNPHVIRFPAGSGSDAFFWNCNQDQPPADAPTRLRKADGTYQTTNLYTYGKTTNNWQASVDDYYNVLQETNSVGLITVNYAYARYGTGAHPVQTAAHLAADWVRYDNGRTKYWEIGNENYGDWEWGYRIDTAANQDGQPEYLTGEVYGEQFKVFADSMRVAAAQTGKQIYIGAVMQESPIQSWETMTTQTWNATMIPAVGNNADFYIGHNYITPYGQNSDASTVLYDASTVPEDMMTFMKSEILKYGGTLKPVILSEWNMWAQDSMQQVSNTSGTFAVIVQAEAIKNKFGLAARWDLYNGWSGGNDMGLFSAGDEPGVAKWTPRPSFYYMYYFQKCIGDRLVSTTINGNNKIRAYASTYTSGQASVALVNMSGTPQIVQVKLKNFRMGSRFYWYALAGGQDNGDFSRKIYANGQGPTAVAGGPSNYETLDAYSALTAKGIKVSVPPWGAVFLMVDKP</sequence>
<dbReference type="Gene3D" id="3.20.20.80">
    <property type="entry name" value="Glycosidases"/>
    <property type="match status" value="1"/>
</dbReference>
<proteinExistence type="predicted"/>
<evidence type="ECO:0000313" key="1">
    <source>
        <dbReference type="EMBL" id="MBB3188725.1"/>
    </source>
</evidence>
<gene>
    <name evidence="1" type="ORF">FHX64_002923</name>
</gene>